<reference evidence="1 2" key="1">
    <citation type="submission" date="2016-10" db="EMBL/GenBank/DDBJ databases">
        <authorList>
            <person name="de Groot N.N."/>
        </authorList>
    </citation>
    <scope>NUCLEOTIDE SEQUENCE [LARGE SCALE GENOMIC DNA]</scope>
    <source>
        <strain evidence="1 2">A52C2</strain>
    </source>
</reference>
<sequence length="80" mass="8959">MAETGPEYLVWSTEHRAWWKPDCVSYTYRLDDAGRYTRELALLICSGAHGGWREGEVPSELPVQLEDALTAAGQEAPRHG</sequence>
<proteinExistence type="predicted"/>
<dbReference type="OrthoDB" id="8908912at2"/>
<dbReference type="AlphaFoldDB" id="A0A1H9IAH2"/>
<dbReference type="RefSeq" id="WP_092496608.1">
    <property type="nucleotide sequence ID" value="NZ_FOFG01000007.1"/>
</dbReference>
<protein>
    <submittedName>
        <fullName evidence="1">Uncharacterized protein</fullName>
    </submittedName>
</protein>
<dbReference type="Proteomes" id="UP000199647">
    <property type="component" value="Unassembled WGS sequence"/>
</dbReference>
<evidence type="ECO:0000313" key="2">
    <source>
        <dbReference type="Proteomes" id="UP000199647"/>
    </source>
</evidence>
<keyword evidence="2" id="KW-1185">Reference proteome</keyword>
<organism evidence="1 2">
    <name type="scientific">Faunimonas pinastri</name>
    <dbReference type="NCBI Taxonomy" id="1855383"/>
    <lineage>
        <taxon>Bacteria</taxon>
        <taxon>Pseudomonadati</taxon>
        <taxon>Pseudomonadota</taxon>
        <taxon>Alphaproteobacteria</taxon>
        <taxon>Hyphomicrobiales</taxon>
        <taxon>Afifellaceae</taxon>
        <taxon>Faunimonas</taxon>
    </lineage>
</organism>
<evidence type="ECO:0000313" key="1">
    <source>
        <dbReference type="EMBL" id="SEQ71573.1"/>
    </source>
</evidence>
<name>A0A1H9IAH2_9HYPH</name>
<gene>
    <name evidence="1" type="ORF">SAMN05216548_10737</name>
</gene>
<dbReference type="EMBL" id="FOFG01000007">
    <property type="protein sequence ID" value="SEQ71573.1"/>
    <property type="molecule type" value="Genomic_DNA"/>
</dbReference>
<dbReference type="STRING" id="1855383.SAMN05216548_10737"/>
<accession>A0A1H9IAH2</accession>